<sequence>MTSSTLDKSADTVRSANGRDMSAAITRHCLSLAMELLDPDAAPSGSELAAVRSAAALWARQGVPIERIIQTVHEGFRGLPHAVTGGRLLQLLESINTAVASAYLDEQKLAGEHRASAHAVVSALLSGHGVTALTRQPGIRIAESYQVVALRIPSHPEEFGPRAEAQRAERRKLRRVRAALAEAFESPSLALLGAESGTVLIPDDLPDSAGMSDTVLADMNAAAGVDLTATLVASGTDRIPAAAEEAHELLDLVRSIGRPPGLYRLADLAIEYQLTRPSPARDQLTAVIAPLGDFPELLDTLRAYIACGLNRKAAGRRMHVHPNTIDYRLRRIATVTGLDLTTAEGILRARIALLADDLAHARPAA</sequence>
<dbReference type="Gene3D" id="1.10.10.2840">
    <property type="entry name" value="PucR C-terminal helix-turn-helix domain"/>
    <property type="match status" value="1"/>
</dbReference>
<name>A0A370GSF6_9NOCA</name>
<evidence type="ECO:0000313" key="3">
    <source>
        <dbReference type="Proteomes" id="UP000255355"/>
    </source>
</evidence>
<feature type="domain" description="PucR C-terminal helix-turn-helix" evidence="1">
    <location>
        <begin position="297"/>
        <end position="355"/>
    </location>
</feature>
<proteinExistence type="predicted"/>
<gene>
    <name evidence="2" type="ORF">DFR68_111200</name>
</gene>
<dbReference type="PANTHER" id="PTHR33744:SF1">
    <property type="entry name" value="DNA-BINDING TRANSCRIPTIONAL ACTIVATOR ADER"/>
    <property type="match status" value="1"/>
</dbReference>
<dbReference type="InterPro" id="IPR025736">
    <property type="entry name" value="PucR_C-HTH_dom"/>
</dbReference>
<dbReference type="STRING" id="1210089.GCA_001613165_02988"/>
<dbReference type="InterPro" id="IPR042070">
    <property type="entry name" value="PucR_C-HTH_sf"/>
</dbReference>
<evidence type="ECO:0000313" key="2">
    <source>
        <dbReference type="EMBL" id="RDI46441.1"/>
    </source>
</evidence>
<accession>A0A370GSF6</accession>
<dbReference type="Proteomes" id="UP000255355">
    <property type="component" value="Unassembled WGS sequence"/>
</dbReference>
<dbReference type="RefSeq" id="WP_147289074.1">
    <property type="nucleotide sequence ID" value="NZ_QQAZ01000011.1"/>
</dbReference>
<comment type="caution">
    <text evidence="2">The sequence shown here is derived from an EMBL/GenBank/DDBJ whole genome shotgun (WGS) entry which is preliminary data.</text>
</comment>
<dbReference type="InterPro" id="IPR051448">
    <property type="entry name" value="CdaR-like_regulators"/>
</dbReference>
<dbReference type="PANTHER" id="PTHR33744">
    <property type="entry name" value="CARBOHYDRATE DIACID REGULATOR"/>
    <property type="match status" value="1"/>
</dbReference>
<evidence type="ECO:0000259" key="1">
    <source>
        <dbReference type="Pfam" id="PF13556"/>
    </source>
</evidence>
<dbReference type="EMBL" id="QQAZ01000011">
    <property type="protein sequence ID" value="RDI46441.1"/>
    <property type="molecule type" value="Genomic_DNA"/>
</dbReference>
<keyword evidence="3" id="KW-1185">Reference proteome</keyword>
<dbReference type="OrthoDB" id="4535840at2"/>
<dbReference type="Pfam" id="PF13556">
    <property type="entry name" value="HTH_30"/>
    <property type="match status" value="1"/>
</dbReference>
<organism evidence="2 3">
    <name type="scientific">Nocardia mexicana</name>
    <dbReference type="NCBI Taxonomy" id="279262"/>
    <lineage>
        <taxon>Bacteria</taxon>
        <taxon>Bacillati</taxon>
        <taxon>Actinomycetota</taxon>
        <taxon>Actinomycetes</taxon>
        <taxon>Mycobacteriales</taxon>
        <taxon>Nocardiaceae</taxon>
        <taxon>Nocardia</taxon>
    </lineage>
</organism>
<reference evidence="2 3" key="1">
    <citation type="submission" date="2018-07" db="EMBL/GenBank/DDBJ databases">
        <title>Genomic Encyclopedia of Type Strains, Phase IV (KMG-IV): sequencing the most valuable type-strain genomes for metagenomic binning, comparative biology and taxonomic classification.</title>
        <authorList>
            <person name="Goeker M."/>
        </authorList>
    </citation>
    <scope>NUCLEOTIDE SEQUENCE [LARGE SCALE GENOMIC DNA]</scope>
    <source>
        <strain evidence="2 3">DSM 44952</strain>
    </source>
</reference>
<dbReference type="AlphaFoldDB" id="A0A370GSF6"/>
<protein>
    <submittedName>
        <fullName evidence="2">PucR-like helix-turn-helix protein</fullName>
    </submittedName>
</protein>